<accession>A0A3S5BU78</accession>
<proteinExistence type="predicted"/>
<feature type="compositionally biased region" description="Basic and acidic residues" evidence="1">
    <location>
        <begin position="133"/>
        <end position="143"/>
    </location>
</feature>
<dbReference type="EMBL" id="CAAALY010037698">
    <property type="protein sequence ID" value="VEL18592.1"/>
    <property type="molecule type" value="Genomic_DNA"/>
</dbReference>
<feature type="region of interest" description="Disordered" evidence="1">
    <location>
        <begin position="133"/>
        <end position="159"/>
    </location>
</feature>
<name>A0A3S5BU78_9PLAT</name>
<evidence type="ECO:0000313" key="2">
    <source>
        <dbReference type="EMBL" id="VEL18592.1"/>
    </source>
</evidence>
<evidence type="ECO:0000313" key="3">
    <source>
        <dbReference type="Proteomes" id="UP000784294"/>
    </source>
</evidence>
<protein>
    <submittedName>
        <fullName evidence="2">Uncharacterized protein</fullName>
    </submittedName>
</protein>
<organism evidence="2 3">
    <name type="scientific">Protopolystoma xenopodis</name>
    <dbReference type="NCBI Taxonomy" id="117903"/>
    <lineage>
        <taxon>Eukaryota</taxon>
        <taxon>Metazoa</taxon>
        <taxon>Spiralia</taxon>
        <taxon>Lophotrochozoa</taxon>
        <taxon>Platyhelminthes</taxon>
        <taxon>Monogenea</taxon>
        <taxon>Polyopisthocotylea</taxon>
        <taxon>Polystomatidea</taxon>
        <taxon>Polystomatidae</taxon>
        <taxon>Protopolystoma</taxon>
    </lineage>
</organism>
<reference evidence="2" key="1">
    <citation type="submission" date="2018-11" db="EMBL/GenBank/DDBJ databases">
        <authorList>
            <consortium name="Pathogen Informatics"/>
        </authorList>
    </citation>
    <scope>NUCLEOTIDE SEQUENCE</scope>
</reference>
<dbReference type="AlphaFoldDB" id="A0A3S5BU78"/>
<comment type="caution">
    <text evidence="2">The sequence shown here is derived from an EMBL/GenBank/DDBJ whole genome shotgun (WGS) entry which is preliminary data.</text>
</comment>
<dbReference type="Proteomes" id="UP000784294">
    <property type="component" value="Unassembled WGS sequence"/>
</dbReference>
<gene>
    <name evidence="2" type="ORF">PXEA_LOCUS12032</name>
</gene>
<evidence type="ECO:0000256" key="1">
    <source>
        <dbReference type="SAM" id="MobiDB-lite"/>
    </source>
</evidence>
<keyword evidence="3" id="KW-1185">Reference proteome</keyword>
<sequence length="312" mass="33561">MLGVDETTVTSGEFNSSAIAEAVGCVVTYIVNLSVLNDVGEYSMGDIRLSEGVRVDKIVESSIGIVMSSEELIVDDIIKGSNDVPPFSKIGIEYSVGNRFVEASELRKEAESSNDDEMLFVVGNVEDKSVDSREVDSFVKEDSTSEAMLSEEGDAEDRSVDSNVMPIELAVVDGVLESEIVENRLIEYGDVEDSSVDSSVLNTFDIIDEESDVMAGTFDPSVPKNVLESSIVEDMLSDEGDIEETSVDLSAVTSFDVADEENADVDRSVDSSEPNNALESSILEALFSEVEGVDDTSVDSSVVTLFDIADED</sequence>